<sequence length="183" mass="19592">MPLKWAHVTLGPEANPAYVAFLLANDDTKYRNVAPDTCEPEHPAGVNPVEQGESNTESTLVIASGAPCDAKNSENNLRPRSSATLKPSGLWNTAMAEIPSIAGYLGLCKASASTDATPTDKNSSCSLVVTSEIDGANPTNSTIKMNQTRTVATAFLWLPHNSTTKPVIELLILYWDGLRIRNP</sequence>
<organism evidence="1">
    <name type="scientific">marine metagenome</name>
    <dbReference type="NCBI Taxonomy" id="408172"/>
    <lineage>
        <taxon>unclassified sequences</taxon>
        <taxon>metagenomes</taxon>
        <taxon>ecological metagenomes</taxon>
    </lineage>
</organism>
<protein>
    <submittedName>
        <fullName evidence="1">Uncharacterized protein</fullName>
    </submittedName>
</protein>
<reference evidence="1" key="1">
    <citation type="submission" date="2018-05" db="EMBL/GenBank/DDBJ databases">
        <authorList>
            <person name="Lanie J.A."/>
            <person name="Ng W.-L."/>
            <person name="Kazmierczak K.M."/>
            <person name="Andrzejewski T.M."/>
            <person name="Davidsen T.M."/>
            <person name="Wayne K.J."/>
            <person name="Tettelin H."/>
            <person name="Glass J.I."/>
            <person name="Rusch D."/>
            <person name="Podicherti R."/>
            <person name="Tsui H.-C.T."/>
            <person name="Winkler M.E."/>
        </authorList>
    </citation>
    <scope>NUCLEOTIDE SEQUENCE</scope>
</reference>
<accession>A0A381RQL6</accession>
<gene>
    <name evidence="1" type="ORF">METZ01_LOCUS46388</name>
</gene>
<name>A0A381RQL6_9ZZZZ</name>
<evidence type="ECO:0000313" key="1">
    <source>
        <dbReference type="EMBL" id="SUZ93534.1"/>
    </source>
</evidence>
<proteinExistence type="predicted"/>
<dbReference type="EMBL" id="UINC01002154">
    <property type="protein sequence ID" value="SUZ93534.1"/>
    <property type="molecule type" value="Genomic_DNA"/>
</dbReference>
<dbReference type="AlphaFoldDB" id="A0A381RQL6"/>